<sequence>MRMFRIALATLSGVALSWPAAFALAGPAAMDAAQGQAAALQAPAAGSAEGGAAASADPFGKPVASDRLGDLRGGALTISDMDVAGTVANNTANRVMTGSNAINEGSFANASGLSTVVQNTGANVLIQNATILNIQFKP</sequence>
<evidence type="ECO:0000313" key="3">
    <source>
        <dbReference type="Proteomes" id="UP000177515"/>
    </source>
</evidence>
<dbReference type="RefSeq" id="WP_071017579.1">
    <property type="nucleotide sequence ID" value="NZ_CP017755.1"/>
</dbReference>
<accession>A0A1D9I898</accession>
<dbReference type="EMBL" id="CP017755">
    <property type="protein sequence ID" value="AOZ08324.1"/>
    <property type="molecule type" value="Genomic_DNA"/>
</dbReference>
<evidence type="ECO:0000256" key="1">
    <source>
        <dbReference type="SAM" id="SignalP"/>
    </source>
</evidence>
<organism evidence="2 3">
    <name type="scientific">Cupriavidus malaysiensis</name>
    <dbReference type="NCBI Taxonomy" id="367825"/>
    <lineage>
        <taxon>Bacteria</taxon>
        <taxon>Pseudomonadati</taxon>
        <taxon>Pseudomonadota</taxon>
        <taxon>Betaproteobacteria</taxon>
        <taxon>Burkholderiales</taxon>
        <taxon>Burkholderiaceae</taxon>
        <taxon>Cupriavidus</taxon>
    </lineage>
</organism>
<name>A0A1D9I898_9BURK</name>
<keyword evidence="1" id="KW-0732">Signal</keyword>
<dbReference type="Proteomes" id="UP000177515">
    <property type="component" value="Chromosome 2"/>
</dbReference>
<feature type="chain" id="PRO_5046096643" evidence="1">
    <location>
        <begin position="24"/>
        <end position="138"/>
    </location>
</feature>
<keyword evidence="3" id="KW-1185">Reference proteome</keyword>
<feature type="signal peptide" evidence="1">
    <location>
        <begin position="1"/>
        <end position="23"/>
    </location>
</feature>
<gene>
    <name evidence="2" type="ORF">BKK80_20295</name>
</gene>
<reference evidence="2 3" key="1">
    <citation type="submission" date="2016-10" db="EMBL/GenBank/DDBJ databases">
        <title>Complete genome sequences of three Cupriavidus strains isolated from various Malaysian environments.</title>
        <authorList>
            <person name="Abdullah A.A.-A."/>
            <person name="Shafie N.A.H."/>
            <person name="Lau N.S."/>
        </authorList>
    </citation>
    <scope>NUCLEOTIDE SEQUENCE [LARGE SCALE GENOMIC DNA]</scope>
    <source>
        <strain evidence="2 3">USMAA1020</strain>
    </source>
</reference>
<evidence type="ECO:0000313" key="2">
    <source>
        <dbReference type="EMBL" id="AOZ08324.1"/>
    </source>
</evidence>
<proteinExistence type="predicted"/>
<protein>
    <submittedName>
        <fullName evidence="2">Uncharacterized protein</fullName>
    </submittedName>
</protein>